<dbReference type="InterPro" id="IPR022761">
    <property type="entry name" value="Fumarate_lyase_N"/>
</dbReference>
<dbReference type="SUPFAM" id="SSF48557">
    <property type="entry name" value="L-aspartase-like"/>
    <property type="match status" value="1"/>
</dbReference>
<dbReference type="CDD" id="cd01597">
    <property type="entry name" value="pCLME"/>
    <property type="match status" value="1"/>
</dbReference>
<evidence type="ECO:0000256" key="1">
    <source>
        <dbReference type="ARBA" id="ARBA00023239"/>
    </source>
</evidence>
<dbReference type="InterPro" id="IPR019468">
    <property type="entry name" value="AdenyloSucc_lyase_C"/>
</dbReference>
<dbReference type="PANTHER" id="PTHR43172">
    <property type="entry name" value="ADENYLOSUCCINATE LYASE"/>
    <property type="match status" value="1"/>
</dbReference>
<dbReference type="InterPro" id="IPR008948">
    <property type="entry name" value="L-Aspartase-like"/>
</dbReference>
<dbReference type="EMBL" id="AP018448">
    <property type="protein sequence ID" value="BBC37420.1"/>
    <property type="molecule type" value="Genomic_DNA"/>
</dbReference>
<proteinExistence type="inferred from homology"/>
<dbReference type="Pfam" id="PF10397">
    <property type="entry name" value="ADSL_C"/>
    <property type="match status" value="1"/>
</dbReference>
<reference evidence="4 5" key="1">
    <citation type="journal article" date="2010" name="ChemBioChem">
        <title>Cloning and characterization of the biosynthetic gene cluster of 16-membered macrolide antibiotic FD-891: involvement of a dual functional cytochrome P450 monooxygenase catalyzing epoxidation and hydroxylation.</title>
        <authorList>
            <person name="Kudo F."/>
            <person name="Motegi A."/>
            <person name="Mizoue K."/>
            <person name="Eguchi T."/>
        </authorList>
    </citation>
    <scope>NUCLEOTIDE SEQUENCE [LARGE SCALE GENOMIC DNA]</scope>
    <source>
        <strain evidence="4 5">A-8890</strain>
    </source>
</reference>
<reference evidence="4 5" key="2">
    <citation type="journal article" date="2023" name="ChemBioChem">
        <title>Acyltransferase Domain Exchange between Two Independent Type I Polyketide Synthases in the Same Producer Strain of Macrolide Antibiotics.</title>
        <authorList>
            <person name="Kudo F."/>
            <person name="Kishikawa K."/>
            <person name="Tsuboi K."/>
            <person name="Kido T."/>
            <person name="Usui T."/>
            <person name="Hashimoto J."/>
            <person name="Shin-Ya K."/>
            <person name="Miyanaga A."/>
            <person name="Eguchi T."/>
        </authorList>
    </citation>
    <scope>NUCLEOTIDE SEQUENCE [LARGE SCALE GENOMIC DNA]</scope>
    <source>
        <strain evidence="4 5">A-8890</strain>
    </source>
</reference>
<name>A0ABN5VVS6_9ACTN</name>
<dbReference type="Gene3D" id="1.10.40.30">
    <property type="entry name" value="Fumarase/aspartase (C-terminal domain)"/>
    <property type="match status" value="1"/>
</dbReference>
<dbReference type="PRINTS" id="PR00145">
    <property type="entry name" value="ARGSUCLYASE"/>
</dbReference>
<dbReference type="PANTHER" id="PTHR43172:SF2">
    <property type="entry name" value="ADENYLOSUCCINATE LYASE C-TERMINAL DOMAIN-CONTAINING PROTEIN"/>
    <property type="match status" value="1"/>
</dbReference>
<evidence type="ECO:0000313" key="5">
    <source>
        <dbReference type="Proteomes" id="UP001321542"/>
    </source>
</evidence>
<evidence type="ECO:0000256" key="2">
    <source>
        <dbReference type="ARBA" id="ARBA00034772"/>
    </source>
</evidence>
<dbReference type="Pfam" id="PF00206">
    <property type="entry name" value="Lyase_1"/>
    <property type="match status" value="1"/>
</dbReference>
<keyword evidence="1" id="KW-0456">Lyase</keyword>
<dbReference type="InterPro" id="IPR000362">
    <property type="entry name" value="Fumarate_lyase_fam"/>
</dbReference>
<gene>
    <name evidence="4" type="ORF">SGFS_087140</name>
</gene>
<dbReference type="PRINTS" id="PR00149">
    <property type="entry name" value="FUMRATELYASE"/>
</dbReference>
<dbReference type="Proteomes" id="UP001321542">
    <property type="component" value="Chromosome"/>
</dbReference>
<keyword evidence="5" id="KW-1185">Reference proteome</keyword>
<dbReference type="RefSeq" id="WP_286257722.1">
    <property type="nucleotide sequence ID" value="NZ_AP018448.1"/>
</dbReference>
<dbReference type="Gene3D" id="1.10.275.10">
    <property type="entry name" value="Fumarase/aspartase (N-terminal domain)"/>
    <property type="match status" value="1"/>
</dbReference>
<accession>A0ABN5VVS6</accession>
<dbReference type="SMART" id="SM00998">
    <property type="entry name" value="ADSL_C"/>
    <property type="match status" value="1"/>
</dbReference>
<dbReference type="InterPro" id="IPR024083">
    <property type="entry name" value="Fumarase/histidase_N"/>
</dbReference>
<protein>
    <submittedName>
        <fullName evidence="4">3-carboxy-cis,cis-muconate cycloisomerase</fullName>
    </submittedName>
</protein>
<sequence>MSVNAMSVGTDAGLLAPTWAGTPAAAQMTDEAWLQAMLDAEVALARAQHAVGLTPAAAVEAIASAADAERLDLVALAHAARAAANPVVALVPAFTEVVAAKDPAAAEYVHRGSTSQDILDSAAMLVARRVLDLIATDLERVAAALAALADTHRRTVLAGRTLAQHAVPTTFGLKAAGWLRLVTDALTRVRAVASALPAQLGGAAGTLAAYCEYAVLDGGVRADGGVELLAPFASALGLAEPALPWHTVRTPIAELGSVLQLVTGALGKFALDVETLSRTEIGEVSEPAAAGRGASSAMPQKRNPALATLIVSAARQVPAHALVLAQCLLAEDERPAGAWHAEWQPLREALRLAGGAAHTAVELAEGLLVHPERMRANLELTGGAIVTERLTVALAPALGKARAKKLLTAASAEAADTGRPLREVLSAHPDLSARFTPAQLSDLLDPAHYTGAADALIDRALHAYEYKATSPDAGGHANDGGTR</sequence>
<organism evidence="4 5">
    <name type="scientific">Streptomyces graminofaciens</name>
    <dbReference type="NCBI Taxonomy" id="68212"/>
    <lineage>
        <taxon>Bacteria</taxon>
        <taxon>Bacillati</taxon>
        <taxon>Actinomycetota</taxon>
        <taxon>Actinomycetes</taxon>
        <taxon>Kitasatosporales</taxon>
        <taxon>Streptomycetaceae</taxon>
        <taxon>Streptomyces</taxon>
    </lineage>
</organism>
<dbReference type="Gene3D" id="1.20.200.10">
    <property type="entry name" value="Fumarase/aspartase (Central domain)"/>
    <property type="match status" value="1"/>
</dbReference>
<feature type="domain" description="Adenylosuccinate lyase C-terminal" evidence="3">
    <location>
        <begin position="382"/>
        <end position="461"/>
    </location>
</feature>
<evidence type="ECO:0000313" key="4">
    <source>
        <dbReference type="EMBL" id="BBC37420.1"/>
    </source>
</evidence>
<comment type="similarity">
    <text evidence="2">Belongs to the class-II fumarase/aspartase family.</text>
</comment>
<evidence type="ECO:0000259" key="3">
    <source>
        <dbReference type="SMART" id="SM00998"/>
    </source>
</evidence>